<evidence type="ECO:0000313" key="2">
    <source>
        <dbReference type="EMBL" id="GAL65058.1"/>
    </source>
</evidence>
<feature type="transmembrane region" description="Helical" evidence="1">
    <location>
        <begin position="20"/>
        <end position="43"/>
    </location>
</feature>
<comment type="caution">
    <text evidence="2">The sequence shown here is derived from an EMBL/GenBank/DDBJ whole genome shotgun (WGS) entry which is preliminary data.</text>
</comment>
<accession>A0A090VM16</accession>
<dbReference type="AlphaFoldDB" id="A0A090VM16"/>
<keyword evidence="1" id="KW-1133">Transmembrane helix</keyword>
<proteinExistence type="predicted"/>
<sequence>MDEFLLAYKSLITSGVEVLAAVTGLFFFLSINLQLLNFLYTFWCI</sequence>
<reference evidence="2 3" key="1">
    <citation type="journal article" date="2014" name="Genome Announc.">
        <title>Draft Genome Sequences of Marine Flavobacterium Algibacter lectus Strains SS8 and NR4.</title>
        <authorList>
            <person name="Takatani N."/>
            <person name="Nakanishi M."/>
            <person name="Meirelles P."/>
            <person name="Mino S."/>
            <person name="Suda W."/>
            <person name="Oshima K."/>
            <person name="Hattori M."/>
            <person name="Ohkuma M."/>
            <person name="Hosokawa M."/>
            <person name="Miyashita K."/>
            <person name="Thompson F.L."/>
            <person name="Niwa A."/>
            <person name="Sawabe T."/>
            <person name="Sawabe T."/>
        </authorList>
    </citation>
    <scope>NUCLEOTIDE SEQUENCE [LARGE SCALE GENOMIC DNA]</scope>
    <source>
        <strain evidence="2 3">JCM 19300</strain>
    </source>
</reference>
<dbReference type="Proteomes" id="UP000029644">
    <property type="component" value="Unassembled WGS sequence"/>
</dbReference>
<keyword evidence="1" id="KW-0812">Transmembrane</keyword>
<dbReference type="EMBL" id="BBNQ01000032">
    <property type="protein sequence ID" value="GAL65058.1"/>
    <property type="molecule type" value="Genomic_DNA"/>
</dbReference>
<evidence type="ECO:0000313" key="3">
    <source>
        <dbReference type="Proteomes" id="UP000029644"/>
    </source>
</evidence>
<keyword evidence="1" id="KW-0472">Membrane</keyword>
<protein>
    <submittedName>
        <fullName evidence="2">Uncharacterized protein</fullName>
    </submittedName>
</protein>
<evidence type="ECO:0000256" key="1">
    <source>
        <dbReference type="SAM" id="Phobius"/>
    </source>
</evidence>
<gene>
    <name evidence="2" type="ORF">JCM19300_220</name>
</gene>
<name>A0A090VM16_9FLAO</name>
<organism evidence="2 3">
    <name type="scientific">Algibacter lectus</name>
    <dbReference type="NCBI Taxonomy" id="221126"/>
    <lineage>
        <taxon>Bacteria</taxon>
        <taxon>Pseudomonadati</taxon>
        <taxon>Bacteroidota</taxon>
        <taxon>Flavobacteriia</taxon>
        <taxon>Flavobacteriales</taxon>
        <taxon>Flavobacteriaceae</taxon>
        <taxon>Algibacter</taxon>
    </lineage>
</organism>